<evidence type="ECO:0000313" key="4">
    <source>
        <dbReference type="Proteomes" id="UP000241890"/>
    </source>
</evidence>
<dbReference type="Pfam" id="PF00441">
    <property type="entry name" value="Acyl-CoA_dh_1"/>
    <property type="match status" value="1"/>
</dbReference>
<dbReference type="GO" id="GO:0003995">
    <property type="term" value="F:acyl-CoA dehydrogenase activity"/>
    <property type="evidence" value="ECO:0007669"/>
    <property type="project" value="TreeGrafter"/>
</dbReference>
<dbReference type="Gene3D" id="1.20.140.10">
    <property type="entry name" value="Butyryl-CoA Dehydrogenase, subunit A, domain 3"/>
    <property type="match status" value="1"/>
</dbReference>
<dbReference type="Proteomes" id="UP000241890">
    <property type="component" value="Unassembled WGS sequence"/>
</dbReference>
<evidence type="ECO:0000256" key="1">
    <source>
        <dbReference type="ARBA" id="ARBA00022630"/>
    </source>
</evidence>
<dbReference type="OrthoDB" id="435240at2759"/>
<protein>
    <submittedName>
        <fullName evidence="3">Short-chain specific acyl-CoA dehydrogenase, mitochondrial</fullName>
    </submittedName>
</protein>
<proteinExistence type="predicted"/>
<dbReference type="InParanoid" id="A0A2R5G6F5"/>
<dbReference type="SUPFAM" id="SSF47203">
    <property type="entry name" value="Acyl-CoA dehydrogenase C-terminal domain-like"/>
    <property type="match status" value="1"/>
</dbReference>
<dbReference type="CDD" id="cd00567">
    <property type="entry name" value="ACAD"/>
    <property type="match status" value="1"/>
</dbReference>
<keyword evidence="1" id="KW-0285">Flavoprotein</keyword>
<dbReference type="PANTHER" id="PTHR43884:SF12">
    <property type="entry name" value="ISOVALERYL-COA DEHYDROGENASE, MITOCHONDRIAL-RELATED"/>
    <property type="match status" value="1"/>
</dbReference>
<name>A0A2R5G6F5_9STRA</name>
<gene>
    <name evidence="3" type="ORF">FCC1311_007401</name>
</gene>
<dbReference type="PANTHER" id="PTHR43884">
    <property type="entry name" value="ACYL-COA DEHYDROGENASE"/>
    <property type="match status" value="1"/>
</dbReference>
<accession>A0A2R5G6F5</accession>
<feature type="domain" description="Acyl-CoA dehydrogenase/oxidase C-terminal" evidence="2">
    <location>
        <begin position="1"/>
        <end position="129"/>
    </location>
</feature>
<evidence type="ECO:0000259" key="2">
    <source>
        <dbReference type="Pfam" id="PF00441"/>
    </source>
</evidence>
<reference evidence="3 4" key="1">
    <citation type="submission" date="2017-12" db="EMBL/GenBank/DDBJ databases">
        <title>Sequencing, de novo assembly and annotation of complete genome of a new Thraustochytrid species, strain FCC1311.</title>
        <authorList>
            <person name="Sedici K."/>
            <person name="Godart F."/>
            <person name="Aiese Cigliano R."/>
            <person name="Sanseverino W."/>
            <person name="Barakat M."/>
            <person name="Ortet P."/>
            <person name="Marechal E."/>
            <person name="Cagnac O."/>
            <person name="Amato A."/>
        </authorList>
    </citation>
    <scope>NUCLEOTIDE SEQUENCE [LARGE SCALE GENOMIC DNA]</scope>
</reference>
<dbReference type="FunFam" id="1.20.140.10:FF:000012">
    <property type="entry name" value="Acyl-CoA dehydrogenase fadE12"/>
    <property type="match status" value="1"/>
</dbReference>
<sequence length="146" mass="15944">MNAERILIASECLGDGRFFLDRATTYANERSVFGRKIGENQGIQFPLAQAYASLEAASLMVKAASALYVAGEPCGPQANMAKYLASEAAWAAGEACMQVYGGFAFASEYDIERKWRESRLYRTAPISSNLILTNLAEKVLGLPRSF</sequence>
<dbReference type="InterPro" id="IPR036250">
    <property type="entry name" value="AcylCo_DH-like_C"/>
</dbReference>
<evidence type="ECO:0000313" key="3">
    <source>
        <dbReference type="EMBL" id="GBG24023.1"/>
    </source>
</evidence>
<dbReference type="EMBL" id="BEYU01000003">
    <property type="protein sequence ID" value="GBG24023.1"/>
    <property type="molecule type" value="Genomic_DNA"/>
</dbReference>
<organism evidence="3 4">
    <name type="scientific">Hondaea fermentalgiana</name>
    <dbReference type="NCBI Taxonomy" id="2315210"/>
    <lineage>
        <taxon>Eukaryota</taxon>
        <taxon>Sar</taxon>
        <taxon>Stramenopiles</taxon>
        <taxon>Bigyra</taxon>
        <taxon>Labyrinthulomycetes</taxon>
        <taxon>Thraustochytrida</taxon>
        <taxon>Thraustochytriidae</taxon>
        <taxon>Hondaea</taxon>
    </lineage>
</organism>
<keyword evidence="4" id="KW-1185">Reference proteome</keyword>
<dbReference type="InterPro" id="IPR009075">
    <property type="entry name" value="AcylCo_DH/oxidase_C"/>
</dbReference>
<dbReference type="AlphaFoldDB" id="A0A2R5G6F5"/>
<comment type="caution">
    <text evidence="3">The sequence shown here is derived from an EMBL/GenBank/DDBJ whole genome shotgun (WGS) entry which is preliminary data.</text>
</comment>